<reference evidence="2" key="1">
    <citation type="submission" date="2017-05" db="EMBL/GenBank/DDBJ databases">
        <authorList>
            <person name="QRISCLOUD D."/>
        </authorList>
    </citation>
    <scope>NUCLEOTIDE SEQUENCE</scope>
</reference>
<evidence type="ECO:0000313" key="2">
    <source>
        <dbReference type="EMBL" id="SNX35389.1"/>
    </source>
</evidence>
<proteinExistence type="predicted"/>
<organism evidence="2">
    <name type="scientific">Hadronyche formidabilis</name>
    <name type="common">Northern tree funnel-web spider</name>
    <name type="synonym">Atrax formidabilis</name>
    <dbReference type="NCBI Taxonomy" id="426499"/>
    <lineage>
        <taxon>Eukaryota</taxon>
        <taxon>Metazoa</taxon>
        <taxon>Ecdysozoa</taxon>
        <taxon>Arthropoda</taxon>
        <taxon>Chelicerata</taxon>
        <taxon>Arachnida</taxon>
        <taxon>Araneae</taxon>
        <taxon>Mygalomorphae</taxon>
        <taxon>Avicularoidea</taxon>
        <taxon>Hexathelidae</taxon>
        <taxon>Hadronyche</taxon>
    </lineage>
</organism>
<evidence type="ECO:0000256" key="1">
    <source>
        <dbReference type="SAM" id="SignalP"/>
    </source>
</evidence>
<accession>A0A4Q8K7E1</accession>
<protein>
    <submittedName>
        <fullName evidence="2">U12-Hexatoxin-Hf1a_1</fullName>
    </submittedName>
</protein>
<feature type="chain" id="PRO_5020377179" evidence="1">
    <location>
        <begin position="21"/>
        <end position="124"/>
    </location>
</feature>
<keyword evidence="1" id="KW-0732">Signal</keyword>
<name>A0A4Q8K7E1_HADFO</name>
<feature type="signal peptide" evidence="1">
    <location>
        <begin position="1"/>
        <end position="20"/>
    </location>
</feature>
<dbReference type="AlphaFoldDB" id="A0A4Q8K7E1"/>
<sequence>MNTNTMMGFIVLLILATVFGDTESDVLQKEMQERLDMELKDLPLTEMEEKILLQEFEALESALLEDDLPEEAEESRNSREKRCNAINTPCKKGSSICCSGLVCTEPSLYGIWWGTYFCERPKKS</sequence>
<reference evidence="2" key="2">
    <citation type="submission" date="2019-05" db="EMBL/GenBank/DDBJ databases">
        <title>Unravelling the molecular evolution of spider venoms.</title>
        <authorList>
            <person name="Pineda S."/>
        </authorList>
    </citation>
    <scope>NUCLEOTIDE SEQUENCE</scope>
</reference>
<dbReference type="EMBL" id="HAHG01000287">
    <property type="protein sequence ID" value="SNX35389.1"/>
    <property type="molecule type" value="Transcribed_RNA"/>
</dbReference>